<keyword evidence="13" id="KW-0809">Transit peptide</keyword>
<evidence type="ECO:0000256" key="11">
    <source>
        <dbReference type="ARBA" id="ARBA00022833"/>
    </source>
</evidence>
<reference evidence="20 21" key="1">
    <citation type="journal article" date="2024" name="Nat. Commun.">
        <title>Phylogenomics reveals the evolutionary origins of lichenization in chlorophyte algae.</title>
        <authorList>
            <person name="Puginier C."/>
            <person name="Libourel C."/>
            <person name="Otte J."/>
            <person name="Skaloud P."/>
            <person name="Haon M."/>
            <person name="Grisel S."/>
            <person name="Petersen M."/>
            <person name="Berrin J.G."/>
            <person name="Delaux P.M."/>
            <person name="Dal Grande F."/>
            <person name="Keller J."/>
        </authorList>
    </citation>
    <scope>NUCLEOTIDE SEQUENCE [LARGE SCALE GENOMIC DNA]</scope>
    <source>
        <strain evidence="20 21">SAG 2036</strain>
    </source>
</reference>
<evidence type="ECO:0000256" key="17">
    <source>
        <dbReference type="SAM" id="MobiDB-lite"/>
    </source>
</evidence>
<dbReference type="InterPro" id="IPR000642">
    <property type="entry name" value="Peptidase_M41"/>
</dbReference>
<dbReference type="Gene3D" id="1.10.8.60">
    <property type="match status" value="1"/>
</dbReference>
<dbReference type="Gene3D" id="1.20.58.760">
    <property type="entry name" value="Peptidase M41"/>
    <property type="match status" value="1"/>
</dbReference>
<dbReference type="InterPro" id="IPR037675">
    <property type="entry name" value="PIG-O_N"/>
</dbReference>
<dbReference type="SMART" id="SM00382">
    <property type="entry name" value="AAA"/>
    <property type="match status" value="1"/>
</dbReference>
<evidence type="ECO:0000313" key="20">
    <source>
        <dbReference type="EMBL" id="KAK9813702.1"/>
    </source>
</evidence>
<feature type="domain" description="AAA+ ATPase" evidence="19">
    <location>
        <begin position="256"/>
        <end position="392"/>
    </location>
</feature>
<evidence type="ECO:0000256" key="12">
    <source>
        <dbReference type="ARBA" id="ARBA00022840"/>
    </source>
</evidence>
<dbReference type="Pfam" id="PF01434">
    <property type="entry name" value="Peptidase_M41"/>
    <property type="match status" value="1"/>
</dbReference>
<feature type="compositionally biased region" description="Low complexity" evidence="17">
    <location>
        <begin position="671"/>
        <end position="684"/>
    </location>
</feature>
<evidence type="ECO:0000256" key="9">
    <source>
        <dbReference type="ARBA" id="ARBA00022741"/>
    </source>
</evidence>
<evidence type="ECO:0000256" key="3">
    <source>
        <dbReference type="ARBA" id="ARBA00008695"/>
    </source>
</evidence>
<dbReference type="InterPro" id="IPR003593">
    <property type="entry name" value="AAA+_ATPase"/>
</dbReference>
<gene>
    <name evidence="20" type="ORF">WJX73_004100</name>
</gene>
<sequence>MILPSFAKRRRLRKLQVAAARDPSNAAGFHALVAELNRQNKGSAVINLVDEGSYSINEAVMSEYLAAHVRNGRIQQYRNGKLDRQLGDKRSLEELLSDVSKRLQNPDKTKPGLGHARSRPLHVRMQLDEAVAASSGGSLMGKLLSWLGAFSILAIAGVFGMVIGIKWSAKVISSRRVVAKPPAAASTTASPFAGTPPSSLYGLVTSPKEYKDENIPEVSRKRFTDVRGCPEAKAELEEVVDYLRQPDKFTRLGGQLPKGVLLTGPPGTGKTLLARAVAGEAGVPFFHRAGAEFDEMLVGVGSARVRALFAAAKVRAPCIVFIDELDAVGQTRQQFDAGGCRRTLNQLLVEMDGFEPNSGVIVMAATNMDSALDPALLRAGRFDRHVAVPLPDVHGRLDLLDFYLQDKPVSPDVDTTLLARSTPGFSGAELCNLVNESALLAARGDAEQITARLLDEACDKIRMGVERKSLVRLHEAKRRTAFHEGGHVLVALSTDGADPVHKATIVPRGHALGYVAQVPDGDESSMTQHQLRAFIDCCMGGRVAEEIIFGQEHVSAGASDDLKKATQLARHMVMQWGMSAEVGPMYVDERSMGPEMRQRIDAEVKRMLSQAHARVTELLEQRKGQLHNVADALLEHETLNLAELQQAAQGKLSKKIALQHPEDAQPPSKLSQPAAESAPAPAQPVSDGVGSQEPLSSLHRLPTVTRLAAEGSAAWLAPFVADPPTATMQRLKALVTGGLPTFIDIGQSFSAAAVIEDSLIQQFKDVGLRLAFAGDDTWTALFPAHFKPALPFPSFNLHDFNTTDQGVWKVLLPWINDASQWDVLIAHYLGADHIGHAHTADSPLMAEKLAEMDDHIRQVVEAMLQQAGPGQQHHDTLLLVFGDHGMTAAGEHGGGSVEETHSALFALSLRKLHRQRQLQARMRPATKADGRPAAKPDPPAADLQQQQQQPLSQVDFASSIAWLMGVPIPFGNIGRVSKHLLDLADHRYSALAHQQALLANVHQVRTYLAAYQCTGAHLSAGSMSRLSAVYASAEEACIHFTHNCTPRLEEYMEAAAQMARQQWTQFSAVRMGLGIVLLLASFLTTAALLWQSLDSKGLHSGLCAAFFLGYWGRLGNASSASQAWSTDGLHSQRMGQAPPAQLDHDAASTAAGVLLGLLAEQLFYCTGHTCSFSGLNYAAGYAGLSDFSLCYPNVAGSIAVRHVGFTFV</sequence>
<dbReference type="Gene3D" id="3.40.50.300">
    <property type="entry name" value="P-loop containing nucleotide triphosphate hydrolases"/>
    <property type="match status" value="1"/>
</dbReference>
<dbReference type="Proteomes" id="UP001465755">
    <property type="component" value="Unassembled WGS sequence"/>
</dbReference>
<evidence type="ECO:0000256" key="6">
    <source>
        <dbReference type="ARBA" id="ARBA00022670"/>
    </source>
</evidence>
<dbReference type="PANTHER" id="PTHR23076">
    <property type="entry name" value="METALLOPROTEASE M41 FTSH"/>
    <property type="match status" value="1"/>
</dbReference>
<feature type="transmembrane region" description="Helical" evidence="18">
    <location>
        <begin position="1068"/>
        <end position="1090"/>
    </location>
</feature>
<dbReference type="GO" id="GO:0004176">
    <property type="term" value="F:ATP-dependent peptidase activity"/>
    <property type="evidence" value="ECO:0007669"/>
    <property type="project" value="InterPro"/>
</dbReference>
<dbReference type="AlphaFoldDB" id="A0AAW1Q041"/>
<keyword evidence="14 18" id="KW-1133">Transmembrane helix</keyword>
<evidence type="ECO:0000256" key="16">
    <source>
        <dbReference type="ARBA" id="ARBA00023136"/>
    </source>
</evidence>
<keyword evidence="15" id="KW-0482">Metalloprotease</keyword>
<dbReference type="InterPro" id="IPR005936">
    <property type="entry name" value="FtsH"/>
</dbReference>
<dbReference type="Pfam" id="PF01663">
    <property type="entry name" value="Phosphodiest"/>
    <property type="match status" value="1"/>
</dbReference>
<dbReference type="FunFam" id="3.40.50.300:FF:000277">
    <property type="entry name" value="ATP-dependent zinc metalloprotease FtsH"/>
    <property type="match status" value="1"/>
</dbReference>
<dbReference type="EMBL" id="JALJOQ010000003">
    <property type="protein sequence ID" value="KAK9813702.1"/>
    <property type="molecule type" value="Genomic_DNA"/>
</dbReference>
<comment type="cofactor">
    <cofactor evidence="1">
        <name>Zn(2+)</name>
        <dbReference type="ChEBI" id="CHEBI:29105"/>
    </cofactor>
</comment>
<dbReference type="GO" id="GO:0045037">
    <property type="term" value="P:protein import into chloroplast stroma"/>
    <property type="evidence" value="ECO:0007669"/>
    <property type="project" value="TreeGrafter"/>
</dbReference>
<comment type="similarity">
    <text evidence="3">Belongs to the PIGG/PIGN/PIGO family. PIGO subfamily.</text>
</comment>
<dbReference type="CDD" id="cd19501">
    <property type="entry name" value="RecA-like_FtsH"/>
    <property type="match status" value="1"/>
</dbReference>
<dbReference type="Pfam" id="PF00004">
    <property type="entry name" value="AAA"/>
    <property type="match status" value="1"/>
</dbReference>
<feature type="compositionally biased region" description="Low complexity" evidence="17">
    <location>
        <begin position="940"/>
        <end position="949"/>
    </location>
</feature>
<dbReference type="GO" id="GO:0006506">
    <property type="term" value="P:GPI anchor biosynthetic process"/>
    <property type="evidence" value="ECO:0007669"/>
    <property type="project" value="InterPro"/>
</dbReference>
<dbReference type="InterPro" id="IPR041569">
    <property type="entry name" value="AAA_lid_3"/>
</dbReference>
<feature type="region of interest" description="Disordered" evidence="17">
    <location>
        <begin position="916"/>
        <end position="949"/>
    </location>
</feature>
<dbReference type="InterPro" id="IPR003959">
    <property type="entry name" value="ATPase_AAA_core"/>
</dbReference>
<dbReference type="FunFam" id="1.10.8.60:FF:000001">
    <property type="entry name" value="ATP-dependent zinc metalloprotease FtsH"/>
    <property type="match status" value="1"/>
</dbReference>
<evidence type="ECO:0000256" key="15">
    <source>
        <dbReference type="ARBA" id="ARBA00023049"/>
    </source>
</evidence>
<comment type="similarity">
    <text evidence="4">In the C-terminal section; belongs to the peptidase M41 family.</text>
</comment>
<dbReference type="CDD" id="cd16023">
    <property type="entry name" value="GPI_EPT_3"/>
    <property type="match status" value="1"/>
</dbReference>
<dbReference type="GO" id="GO:0016020">
    <property type="term" value="C:membrane"/>
    <property type="evidence" value="ECO:0007669"/>
    <property type="project" value="UniProtKB-SubCell"/>
</dbReference>
<comment type="similarity">
    <text evidence="5">In the N-terminal section; belongs to the AAA ATPase family.</text>
</comment>
<keyword evidence="12" id="KW-0067">ATP-binding</keyword>
<keyword evidence="9" id="KW-0547">Nucleotide-binding</keyword>
<protein>
    <recommendedName>
        <fullName evidence="19">AAA+ ATPase domain-containing protein</fullName>
    </recommendedName>
</protein>
<dbReference type="FunFam" id="1.20.58.760:FF:000001">
    <property type="entry name" value="ATP-dependent zinc metalloprotease FtsH"/>
    <property type="match status" value="1"/>
</dbReference>
<dbReference type="InterPro" id="IPR037219">
    <property type="entry name" value="Peptidase_M41-like"/>
</dbReference>
<feature type="transmembrane region" description="Helical" evidence="18">
    <location>
        <begin position="143"/>
        <end position="167"/>
    </location>
</feature>
<keyword evidence="10" id="KW-0378">Hydrolase</keyword>
<dbReference type="InterPro" id="IPR003960">
    <property type="entry name" value="ATPase_AAA_CS"/>
</dbReference>
<keyword evidence="8" id="KW-0479">Metal-binding</keyword>
<comment type="subcellular location">
    <subcellularLocation>
        <location evidence="2">Membrane</location>
        <topology evidence="2">Multi-pass membrane protein</topology>
    </subcellularLocation>
</comment>
<dbReference type="InterPro" id="IPR027417">
    <property type="entry name" value="P-loop_NTPase"/>
</dbReference>
<evidence type="ECO:0000256" key="7">
    <source>
        <dbReference type="ARBA" id="ARBA00022692"/>
    </source>
</evidence>
<evidence type="ECO:0000256" key="10">
    <source>
        <dbReference type="ARBA" id="ARBA00022801"/>
    </source>
</evidence>
<dbReference type="PANTHER" id="PTHR23076:SF97">
    <property type="entry name" value="ATP-DEPENDENT ZINC METALLOPROTEASE YME1L1"/>
    <property type="match status" value="1"/>
</dbReference>
<dbReference type="Gene3D" id="3.40.720.10">
    <property type="entry name" value="Alkaline Phosphatase, subunit A"/>
    <property type="match status" value="1"/>
</dbReference>
<keyword evidence="6" id="KW-0645">Protease</keyword>
<dbReference type="SUPFAM" id="SSF140990">
    <property type="entry name" value="FtsH protease domain-like"/>
    <property type="match status" value="1"/>
</dbReference>
<dbReference type="SUPFAM" id="SSF52540">
    <property type="entry name" value="P-loop containing nucleoside triphosphate hydrolases"/>
    <property type="match status" value="1"/>
</dbReference>
<name>A0AAW1Q041_9CHLO</name>
<proteinExistence type="inferred from homology"/>
<evidence type="ECO:0000256" key="14">
    <source>
        <dbReference type="ARBA" id="ARBA00022989"/>
    </source>
</evidence>
<dbReference type="Pfam" id="PF17862">
    <property type="entry name" value="AAA_lid_3"/>
    <property type="match status" value="1"/>
</dbReference>
<dbReference type="InterPro" id="IPR017850">
    <property type="entry name" value="Alkaline_phosphatase_core_sf"/>
</dbReference>
<dbReference type="GO" id="GO:0009507">
    <property type="term" value="C:chloroplast"/>
    <property type="evidence" value="ECO:0007669"/>
    <property type="project" value="TreeGrafter"/>
</dbReference>
<dbReference type="GO" id="GO:0006508">
    <property type="term" value="P:proteolysis"/>
    <property type="evidence" value="ECO:0007669"/>
    <property type="project" value="UniProtKB-KW"/>
</dbReference>
<dbReference type="GO" id="GO:0004222">
    <property type="term" value="F:metalloendopeptidase activity"/>
    <property type="evidence" value="ECO:0007669"/>
    <property type="project" value="InterPro"/>
</dbReference>
<dbReference type="SUPFAM" id="SSF53649">
    <property type="entry name" value="Alkaline phosphatase-like"/>
    <property type="match status" value="1"/>
</dbReference>
<evidence type="ECO:0000256" key="13">
    <source>
        <dbReference type="ARBA" id="ARBA00022946"/>
    </source>
</evidence>
<dbReference type="GO" id="GO:0051377">
    <property type="term" value="F:mannose-ethanolamine phosphotransferase activity"/>
    <property type="evidence" value="ECO:0007669"/>
    <property type="project" value="InterPro"/>
</dbReference>
<comment type="caution">
    <text evidence="20">The sequence shown here is derived from an EMBL/GenBank/DDBJ whole genome shotgun (WGS) entry which is preliminary data.</text>
</comment>
<dbReference type="GO" id="GO:0046872">
    <property type="term" value="F:metal ion binding"/>
    <property type="evidence" value="ECO:0007669"/>
    <property type="project" value="UniProtKB-KW"/>
</dbReference>
<evidence type="ECO:0000256" key="2">
    <source>
        <dbReference type="ARBA" id="ARBA00004141"/>
    </source>
</evidence>
<organism evidence="20 21">
    <name type="scientific">Symbiochloris irregularis</name>
    <dbReference type="NCBI Taxonomy" id="706552"/>
    <lineage>
        <taxon>Eukaryota</taxon>
        <taxon>Viridiplantae</taxon>
        <taxon>Chlorophyta</taxon>
        <taxon>core chlorophytes</taxon>
        <taxon>Trebouxiophyceae</taxon>
        <taxon>Trebouxiales</taxon>
        <taxon>Trebouxiaceae</taxon>
        <taxon>Symbiochloris</taxon>
    </lineage>
</organism>
<dbReference type="GO" id="GO:0005524">
    <property type="term" value="F:ATP binding"/>
    <property type="evidence" value="ECO:0007669"/>
    <property type="project" value="UniProtKB-KW"/>
</dbReference>
<evidence type="ECO:0000256" key="5">
    <source>
        <dbReference type="ARBA" id="ARBA00010550"/>
    </source>
</evidence>
<evidence type="ECO:0000256" key="18">
    <source>
        <dbReference type="SAM" id="Phobius"/>
    </source>
</evidence>
<keyword evidence="7 18" id="KW-0812">Transmembrane</keyword>
<evidence type="ECO:0000259" key="19">
    <source>
        <dbReference type="SMART" id="SM00382"/>
    </source>
</evidence>
<feature type="region of interest" description="Disordered" evidence="17">
    <location>
        <begin position="661"/>
        <end position="694"/>
    </location>
</feature>
<keyword evidence="11" id="KW-0862">Zinc</keyword>
<evidence type="ECO:0000256" key="1">
    <source>
        <dbReference type="ARBA" id="ARBA00001947"/>
    </source>
</evidence>
<evidence type="ECO:0000256" key="8">
    <source>
        <dbReference type="ARBA" id="ARBA00022723"/>
    </source>
</evidence>
<evidence type="ECO:0000313" key="21">
    <source>
        <dbReference type="Proteomes" id="UP001465755"/>
    </source>
</evidence>
<evidence type="ECO:0000256" key="4">
    <source>
        <dbReference type="ARBA" id="ARBA00010044"/>
    </source>
</evidence>
<dbReference type="PROSITE" id="PS00674">
    <property type="entry name" value="AAA"/>
    <property type="match status" value="1"/>
</dbReference>
<accession>A0AAW1Q041</accession>
<dbReference type="InterPro" id="IPR002591">
    <property type="entry name" value="Phosphodiest/P_Trfase"/>
</dbReference>
<keyword evidence="16 18" id="KW-0472">Membrane</keyword>
<keyword evidence="21" id="KW-1185">Reference proteome</keyword>
<dbReference type="HAMAP" id="MF_01458">
    <property type="entry name" value="FtsH"/>
    <property type="match status" value="1"/>
</dbReference>
<dbReference type="GO" id="GO:0016887">
    <property type="term" value="F:ATP hydrolysis activity"/>
    <property type="evidence" value="ECO:0007669"/>
    <property type="project" value="InterPro"/>
</dbReference>